<dbReference type="SUPFAM" id="SSF48225">
    <property type="entry name" value="Seven-hairpin glycosidases"/>
    <property type="match status" value="1"/>
</dbReference>
<dbReference type="EMBL" id="AMYB01000004">
    <property type="protein sequence ID" value="OAD03095.1"/>
    <property type="molecule type" value="Genomic_DNA"/>
</dbReference>
<comment type="cofactor">
    <cofactor evidence="1 6">
        <name>Ca(2+)</name>
        <dbReference type="ChEBI" id="CHEBI:29108"/>
    </cofactor>
</comment>
<evidence type="ECO:0000256" key="3">
    <source>
        <dbReference type="ARBA" id="ARBA00007658"/>
    </source>
</evidence>
<dbReference type="Gene3D" id="1.50.10.10">
    <property type="match status" value="1"/>
</dbReference>
<dbReference type="GO" id="GO:0005509">
    <property type="term" value="F:calcium ion binding"/>
    <property type="evidence" value="ECO:0007669"/>
    <property type="project" value="InterPro"/>
</dbReference>
<dbReference type="InterPro" id="IPR012341">
    <property type="entry name" value="6hp_glycosidase-like_sf"/>
</dbReference>
<evidence type="ECO:0000256" key="1">
    <source>
        <dbReference type="ARBA" id="ARBA00001913"/>
    </source>
</evidence>
<accession>A0A168L487</accession>
<evidence type="ECO:0000256" key="6">
    <source>
        <dbReference type="PIRSR" id="PIRSR601382-2"/>
    </source>
</evidence>
<dbReference type="AlphaFoldDB" id="A0A168L487"/>
<dbReference type="Proteomes" id="UP000077051">
    <property type="component" value="Unassembled WGS sequence"/>
</dbReference>
<keyword evidence="6" id="KW-0106">Calcium</keyword>
<feature type="compositionally biased region" description="Polar residues" evidence="9">
    <location>
        <begin position="49"/>
        <end position="62"/>
    </location>
</feature>
<comment type="caution">
    <text evidence="10">The sequence shown here is derived from an EMBL/GenBank/DDBJ whole genome shotgun (WGS) entry which is preliminary data.</text>
</comment>
<dbReference type="GO" id="GO:0036503">
    <property type="term" value="P:ERAD pathway"/>
    <property type="evidence" value="ECO:0007669"/>
    <property type="project" value="UniProtKB-ARBA"/>
</dbReference>
<keyword evidence="5 7" id="KW-1015">Disulfide bond</keyword>
<reference evidence="10 11" key="1">
    <citation type="submission" date="2015-06" db="EMBL/GenBank/DDBJ databases">
        <title>Expansion of signal transduction pathways in fungi by whole-genome duplication.</title>
        <authorList>
            <consortium name="DOE Joint Genome Institute"/>
            <person name="Corrochano L.M."/>
            <person name="Kuo A."/>
            <person name="Marcet-Houben M."/>
            <person name="Polaino S."/>
            <person name="Salamov A."/>
            <person name="Villalobos J.M."/>
            <person name="Alvarez M.I."/>
            <person name="Avalos J."/>
            <person name="Benito E.P."/>
            <person name="Benoit I."/>
            <person name="Burger G."/>
            <person name="Camino L.P."/>
            <person name="Canovas D."/>
            <person name="Cerda-Olmedo E."/>
            <person name="Cheng J.-F."/>
            <person name="Dominguez A."/>
            <person name="Elias M."/>
            <person name="Eslava A.P."/>
            <person name="Glaser F."/>
            <person name="Grimwood J."/>
            <person name="Gutierrez G."/>
            <person name="Heitman J."/>
            <person name="Henrissat B."/>
            <person name="Iturriaga E.A."/>
            <person name="Lang B.F."/>
            <person name="Lavin J.L."/>
            <person name="Lee S."/>
            <person name="Li W."/>
            <person name="Lindquist E."/>
            <person name="Lopez-Garcia S."/>
            <person name="Luque E.M."/>
            <person name="Marcos A.T."/>
            <person name="Martin J."/>
            <person name="Mccluskey K."/>
            <person name="Medina H.R."/>
            <person name="Miralles-Duran A."/>
            <person name="Miyazaki A."/>
            <person name="Munoz-Torres E."/>
            <person name="Oguiza J.A."/>
            <person name="Ohm R."/>
            <person name="Olmedo M."/>
            <person name="Orejas M."/>
            <person name="Ortiz-Castellanos L."/>
            <person name="Pisabarro A.G."/>
            <person name="Rodriguez-Romero J."/>
            <person name="Ruiz-Herrera J."/>
            <person name="Ruiz-Vazquez R."/>
            <person name="Sanz C."/>
            <person name="Schackwitz W."/>
            <person name="Schmutz J."/>
            <person name="Shahriari M."/>
            <person name="Shelest E."/>
            <person name="Silva-Franco F."/>
            <person name="Soanes D."/>
            <person name="Syed K."/>
            <person name="Tagua V.G."/>
            <person name="Talbot N.J."/>
            <person name="Thon M."/>
            <person name="De Vries R.P."/>
            <person name="Wiebenga A."/>
            <person name="Yadav J.S."/>
            <person name="Braun E.L."/>
            <person name="Baker S."/>
            <person name="Garre V."/>
            <person name="Horwitz B."/>
            <person name="Torres-Martinez S."/>
            <person name="Idnurm A."/>
            <person name="Herrera-Estrella A."/>
            <person name="Gabaldon T."/>
            <person name="Grigoriev I.V."/>
        </authorList>
    </citation>
    <scope>NUCLEOTIDE SEQUENCE [LARGE SCALE GENOMIC DNA]</scope>
    <source>
        <strain evidence="10 11">CBS 277.49</strain>
    </source>
</reference>
<evidence type="ECO:0000256" key="8">
    <source>
        <dbReference type="RuleBase" id="RU361193"/>
    </source>
</evidence>
<dbReference type="VEuPathDB" id="FungiDB:MUCCIDRAFT_142223"/>
<keyword evidence="11" id="KW-1185">Reference proteome</keyword>
<feature type="binding site" evidence="6">
    <location>
        <position position="597"/>
    </location>
    <ligand>
        <name>Ca(2+)</name>
        <dbReference type="ChEBI" id="CHEBI:29108"/>
    </ligand>
</feature>
<feature type="region of interest" description="Disordered" evidence="9">
    <location>
        <begin position="35"/>
        <end position="100"/>
    </location>
</feature>
<dbReference type="GO" id="GO:0005783">
    <property type="term" value="C:endoplasmic reticulum"/>
    <property type="evidence" value="ECO:0007669"/>
    <property type="project" value="TreeGrafter"/>
</dbReference>
<dbReference type="Pfam" id="PF01532">
    <property type="entry name" value="Glyco_hydro_47"/>
    <property type="match status" value="1"/>
</dbReference>
<dbReference type="EC" id="3.2.1.-" evidence="8"/>
<comment type="pathway">
    <text evidence="2">Protein modification; protein glycosylation.</text>
</comment>
<dbReference type="PANTHER" id="PTHR11742:SF103">
    <property type="entry name" value="ENDOPLASMIC RETICULUM MANNOSIDASE MNL2-RELATED"/>
    <property type="match status" value="1"/>
</dbReference>
<evidence type="ECO:0000256" key="2">
    <source>
        <dbReference type="ARBA" id="ARBA00004922"/>
    </source>
</evidence>
<evidence type="ECO:0000256" key="9">
    <source>
        <dbReference type="SAM" id="MobiDB-lite"/>
    </source>
</evidence>
<dbReference type="GO" id="GO:0004571">
    <property type="term" value="F:mannosyl-oligosaccharide 1,2-alpha-mannosidase activity"/>
    <property type="evidence" value="ECO:0007669"/>
    <property type="project" value="InterPro"/>
</dbReference>
<protein>
    <recommendedName>
        <fullName evidence="8">alpha-1,2-Mannosidase</fullName>
        <ecNumber evidence="8">3.2.1.-</ecNumber>
    </recommendedName>
</protein>
<organism evidence="10 11">
    <name type="scientific">Mucor lusitanicus CBS 277.49</name>
    <dbReference type="NCBI Taxonomy" id="747725"/>
    <lineage>
        <taxon>Eukaryota</taxon>
        <taxon>Fungi</taxon>
        <taxon>Fungi incertae sedis</taxon>
        <taxon>Mucoromycota</taxon>
        <taxon>Mucoromycotina</taxon>
        <taxon>Mucoromycetes</taxon>
        <taxon>Mucorales</taxon>
        <taxon>Mucorineae</taxon>
        <taxon>Mucoraceae</taxon>
        <taxon>Mucor</taxon>
    </lineage>
</organism>
<sequence>MSQQTLFSKVPPRWRATSVVFICFLIIVSTYHYKHSGDDHTTTSRRQKPISSEDTYSATSFKPKQDSGDNIRFQSQLPRIQTDFEAETEEERQTRESRREAVKASFMHAWNGYKTYAMGADELRPLTNKTNNPFGGLGATMIDSLSTMLIMDLDQEFQQVMPLVEQLNVHVNESLSVFETTIRYIGGLLSAYELSDHPERGILLRKAEELAIALLPAFDTPSGIPYYKFNPITEWHRLGYETYRTYLADAATIQLEFYTLSHHTENPIYAEKAQAITDFLESYKRSDYKYGDIPLGLFPNEINVITGKFLYSSIGFGAMGDSAYEYFLKELIFTDGQMPQFSRMYTKAIDSMKAKMLVQIPGTKMLHLPTFDTKRGKVEDTMDHLTCFVPGMLAMGSKLLNRPEDMMIAKGILDTCIYMYRSSNTNLSPDVWTIDNDEFMPYSKYTFGKTKEEVSKLGAWWNELTGPAITDQLADVPNTKNRTLDAVAKLPLGWVVSNDARYLLRPETLESLFVLYRITGDPRYQEYGWEIYQGIENYCKTPSAYASVKNVHFYNKKPALNQIDSMETFLLAETFKYLYLLFSPPNVISLDEYVLNTEAHPLKRRSFKAQFNIRH</sequence>
<dbReference type="InterPro" id="IPR036026">
    <property type="entry name" value="Seven-hairpin_glycosidases"/>
</dbReference>
<dbReference type="InterPro" id="IPR050749">
    <property type="entry name" value="Glycosyl_Hydrolase_47"/>
</dbReference>
<keyword evidence="6" id="KW-0479">Metal-binding</keyword>
<keyword evidence="4 8" id="KW-0378">Hydrolase</keyword>
<evidence type="ECO:0000256" key="7">
    <source>
        <dbReference type="PIRSR" id="PIRSR601382-3"/>
    </source>
</evidence>
<evidence type="ECO:0000313" key="10">
    <source>
        <dbReference type="EMBL" id="OAD03095.1"/>
    </source>
</evidence>
<name>A0A168L487_MUCCL</name>
<feature type="disulfide bond" evidence="7">
    <location>
        <begin position="387"/>
        <end position="416"/>
    </location>
</feature>
<dbReference type="InterPro" id="IPR001382">
    <property type="entry name" value="Glyco_hydro_47"/>
</dbReference>
<dbReference type="GO" id="GO:0016020">
    <property type="term" value="C:membrane"/>
    <property type="evidence" value="ECO:0007669"/>
    <property type="project" value="InterPro"/>
</dbReference>
<dbReference type="PANTHER" id="PTHR11742">
    <property type="entry name" value="MANNOSYL-OLIGOSACCHARIDE ALPHA-1,2-MANNOSIDASE-RELATED"/>
    <property type="match status" value="1"/>
</dbReference>
<dbReference type="OrthoDB" id="8118055at2759"/>
<dbReference type="PRINTS" id="PR00747">
    <property type="entry name" value="GLYHDRLASE47"/>
</dbReference>
<evidence type="ECO:0000256" key="5">
    <source>
        <dbReference type="ARBA" id="ARBA00023157"/>
    </source>
</evidence>
<feature type="compositionally biased region" description="Basic and acidic residues" evidence="9">
    <location>
        <begin position="91"/>
        <end position="100"/>
    </location>
</feature>
<gene>
    <name evidence="10" type="ORF">MUCCIDRAFT_142223</name>
</gene>
<dbReference type="GO" id="GO:0005975">
    <property type="term" value="P:carbohydrate metabolic process"/>
    <property type="evidence" value="ECO:0007669"/>
    <property type="project" value="InterPro"/>
</dbReference>
<comment type="similarity">
    <text evidence="3 8">Belongs to the glycosyl hydrolase 47 family.</text>
</comment>
<evidence type="ECO:0000313" key="11">
    <source>
        <dbReference type="Proteomes" id="UP000077051"/>
    </source>
</evidence>
<evidence type="ECO:0000256" key="4">
    <source>
        <dbReference type="ARBA" id="ARBA00022801"/>
    </source>
</evidence>
<keyword evidence="8" id="KW-0326">Glycosidase</keyword>
<proteinExistence type="inferred from homology"/>